<dbReference type="NCBIfam" id="TIGR01200">
    <property type="entry name" value="GLPGLI"/>
    <property type="match status" value="1"/>
</dbReference>
<evidence type="ECO:0000313" key="2">
    <source>
        <dbReference type="Proteomes" id="UP000196102"/>
    </source>
</evidence>
<dbReference type="InterPro" id="IPR005901">
    <property type="entry name" value="GLPGLI"/>
</dbReference>
<proteinExistence type="predicted"/>
<evidence type="ECO:0008006" key="3">
    <source>
        <dbReference type="Google" id="ProtNLM"/>
    </source>
</evidence>
<sequence>MQGNRNLIFLLFFVFQIINAQSEDNLYEVVYNKSNKTLYGNSLTSELSVVLTFNDSVYKYRNTVKDSIDNWQYKIPGFKENVLGSYTIGNLKKNKQFHVRKSCLNSGKVIVVDSIPKIQWTIHKDKKQILNLECIKATGIYRGRPIVAYFTESIPMAVGPYKILGLPGLILEMNSTDGDFIYTAVSLKSNVKLSTIFFKIPTDLYRMTSYRSELACIEKRSSNRLKIARARMLNKVKEYNKSFINEQISEDVKAVSNVNSLELIYEWETEDEEKK</sequence>
<dbReference type="RefSeq" id="WP_303685677.1">
    <property type="nucleotide sequence ID" value="NZ_CAJXYO010000024.1"/>
</dbReference>
<protein>
    <recommendedName>
        <fullName evidence="3">GLPGLI family protein</fullName>
    </recommendedName>
</protein>
<evidence type="ECO:0000313" key="1">
    <source>
        <dbReference type="EMBL" id="OUS20079.1"/>
    </source>
</evidence>
<name>A0A1Z8BBY4_9FLAO</name>
<organism evidence="1 2">
    <name type="scientific">Nonlabens dokdonensis</name>
    <dbReference type="NCBI Taxonomy" id="328515"/>
    <lineage>
        <taxon>Bacteria</taxon>
        <taxon>Pseudomonadati</taxon>
        <taxon>Bacteroidota</taxon>
        <taxon>Flavobacteriia</taxon>
        <taxon>Flavobacteriales</taxon>
        <taxon>Flavobacteriaceae</taxon>
        <taxon>Nonlabens</taxon>
    </lineage>
</organism>
<dbReference type="AlphaFoldDB" id="A0A1Z8BBY4"/>
<comment type="caution">
    <text evidence="1">The sequence shown here is derived from an EMBL/GenBank/DDBJ whole genome shotgun (WGS) entry which is preliminary data.</text>
</comment>
<dbReference type="EMBL" id="MAAX01000029">
    <property type="protein sequence ID" value="OUS20079.1"/>
    <property type="molecule type" value="Genomic_DNA"/>
</dbReference>
<reference evidence="1 2" key="1">
    <citation type="journal article" date="2017" name="Proc. Natl. Acad. Sci. U.S.A.">
        <title>Simulation of Deepwater Horizon oil plume reveals substrate specialization within a complex community of hydrocarbon-degraders.</title>
        <authorList>
            <person name="Hu P."/>
            <person name="Dubinsky E.A."/>
            <person name="Probst A.J."/>
            <person name="Wang J."/>
            <person name="Sieber C.M.K."/>
            <person name="Tom L.M."/>
            <person name="Gardinali P."/>
            <person name="Banfield J.F."/>
            <person name="Atlas R.M."/>
            <person name="Andersen G.L."/>
        </authorList>
    </citation>
    <scope>NUCLEOTIDE SEQUENCE [LARGE SCALE GENOMIC DNA]</scope>
    <source>
        <strain evidence="1">35_9_T64</strain>
    </source>
</reference>
<accession>A0A1Z8BBY4</accession>
<dbReference type="Proteomes" id="UP000196102">
    <property type="component" value="Unassembled WGS sequence"/>
</dbReference>
<gene>
    <name evidence="1" type="ORF">A9Q93_01830</name>
</gene>
<dbReference type="Pfam" id="PF22252">
    <property type="entry name" value="PNGase_F-II_N"/>
    <property type="match status" value="1"/>
</dbReference>